<dbReference type="PROSITE" id="PS51900">
    <property type="entry name" value="CB"/>
    <property type="match status" value="1"/>
</dbReference>
<organism evidence="7 8">
    <name type="scientific">Vogesella indigofera</name>
    <name type="common">Pseudomonas indigofera</name>
    <dbReference type="NCBI Taxonomy" id="45465"/>
    <lineage>
        <taxon>Bacteria</taxon>
        <taxon>Pseudomonadati</taxon>
        <taxon>Pseudomonadota</taxon>
        <taxon>Betaproteobacteria</taxon>
        <taxon>Neisseriales</taxon>
        <taxon>Chromobacteriaceae</taxon>
        <taxon>Vogesella</taxon>
    </lineage>
</organism>
<dbReference type="InterPro" id="IPR010998">
    <property type="entry name" value="Integrase_recombinase_N"/>
</dbReference>
<evidence type="ECO:0000313" key="7">
    <source>
        <dbReference type="EMBL" id="RKQ61283.1"/>
    </source>
</evidence>
<dbReference type="Pfam" id="PF00589">
    <property type="entry name" value="Phage_integrase"/>
    <property type="match status" value="1"/>
</dbReference>
<keyword evidence="1" id="KW-0229">DNA integration</keyword>
<keyword evidence="3" id="KW-0233">DNA recombination</keyword>
<evidence type="ECO:0000259" key="6">
    <source>
        <dbReference type="PROSITE" id="PS51900"/>
    </source>
</evidence>
<comment type="caution">
    <text evidence="7">The sequence shown here is derived from an EMBL/GenBank/DDBJ whole genome shotgun (WGS) entry which is preliminary data.</text>
</comment>
<dbReference type="Proteomes" id="UP000279384">
    <property type="component" value="Unassembled WGS sequence"/>
</dbReference>
<dbReference type="InterPro" id="IPR013762">
    <property type="entry name" value="Integrase-like_cat_sf"/>
</dbReference>
<evidence type="ECO:0000256" key="3">
    <source>
        <dbReference type="ARBA" id="ARBA00023172"/>
    </source>
</evidence>
<dbReference type="InterPro" id="IPR044068">
    <property type="entry name" value="CB"/>
</dbReference>
<proteinExistence type="predicted"/>
<dbReference type="PANTHER" id="PTHR34605:SF4">
    <property type="entry name" value="DNA ADENINE METHYLTRANSFERASE"/>
    <property type="match status" value="1"/>
</dbReference>
<accession>A0A495BMN0</accession>
<protein>
    <submittedName>
        <fullName evidence="7">Site-specific recombinase XerD</fullName>
    </submittedName>
</protein>
<dbReference type="RefSeq" id="WP_120809906.1">
    <property type="nucleotide sequence ID" value="NZ_RBID01000011.1"/>
</dbReference>
<dbReference type="InterPro" id="IPR052925">
    <property type="entry name" value="Phage_Integrase-like_Recomb"/>
</dbReference>
<evidence type="ECO:0000259" key="5">
    <source>
        <dbReference type="PROSITE" id="PS51898"/>
    </source>
</evidence>
<evidence type="ECO:0000256" key="1">
    <source>
        <dbReference type="ARBA" id="ARBA00022908"/>
    </source>
</evidence>
<dbReference type="Gene3D" id="1.10.443.10">
    <property type="entry name" value="Intergrase catalytic core"/>
    <property type="match status" value="1"/>
</dbReference>
<keyword evidence="2 4" id="KW-0238">DNA-binding</keyword>
<dbReference type="AlphaFoldDB" id="A0A495BMN0"/>
<feature type="domain" description="Core-binding (CB)" evidence="6">
    <location>
        <begin position="1"/>
        <end position="73"/>
    </location>
</feature>
<name>A0A495BMN0_VOGIN</name>
<dbReference type="EMBL" id="RBID01000011">
    <property type="protein sequence ID" value="RKQ61283.1"/>
    <property type="molecule type" value="Genomic_DNA"/>
</dbReference>
<dbReference type="SUPFAM" id="SSF47823">
    <property type="entry name" value="lambda integrase-like, N-terminal domain"/>
    <property type="match status" value="1"/>
</dbReference>
<evidence type="ECO:0000313" key="8">
    <source>
        <dbReference type="Proteomes" id="UP000279384"/>
    </source>
</evidence>
<dbReference type="PROSITE" id="PS51898">
    <property type="entry name" value="TYR_RECOMBINASE"/>
    <property type="match status" value="1"/>
</dbReference>
<reference evidence="7 8" key="1">
    <citation type="submission" date="2018-10" db="EMBL/GenBank/DDBJ databases">
        <title>Genomic Encyclopedia of Type Strains, Phase IV (KMG-IV): sequencing the most valuable type-strain genomes for metagenomic binning, comparative biology and taxonomic classification.</title>
        <authorList>
            <person name="Goeker M."/>
        </authorList>
    </citation>
    <scope>NUCLEOTIDE SEQUENCE [LARGE SCALE GENOMIC DNA]</scope>
    <source>
        <strain evidence="7 8">DSM 3303</strain>
    </source>
</reference>
<dbReference type="GO" id="GO:0003677">
    <property type="term" value="F:DNA binding"/>
    <property type="evidence" value="ECO:0007669"/>
    <property type="project" value="UniProtKB-UniRule"/>
</dbReference>
<gene>
    <name evidence="7" type="ORF">C8E02_1052</name>
</gene>
<dbReference type="CDD" id="cd00799">
    <property type="entry name" value="INT_Cre_C"/>
    <property type="match status" value="1"/>
</dbReference>
<dbReference type="GO" id="GO:0015074">
    <property type="term" value="P:DNA integration"/>
    <property type="evidence" value="ECO:0007669"/>
    <property type="project" value="UniProtKB-KW"/>
</dbReference>
<evidence type="ECO:0000256" key="2">
    <source>
        <dbReference type="ARBA" id="ARBA00023125"/>
    </source>
</evidence>
<sequence length="321" mass="35804">MEKIAHYLAAATRDNTRRSYAAAIRHFEVEWGGFLPATADSMARYLADHAETLSVSTLKQRLAALAQWHQQQGFPDPTKAPVVRQVLKGIRALHPAQQKQALPLQIRQLEQLLAWLDGAIELAIQQQDHAARLRCRRDKALLLLGFWRGFRGDELLRLQIENIALVAGEGMNCYLAQSKGDRQLQGRVFRVPQLSRLCPVSAYGEWLADSGLREGAVFRGISRWGVIGEDGLHINSLIPLLRRLFAAAGLAEAARFSGHSFRRGFANWASANGWDLKTLMAYVGWKDIQSAMRYIDAADPFARQRIENSLPPAPALPPVAD</sequence>
<dbReference type="InterPro" id="IPR002104">
    <property type="entry name" value="Integrase_catalytic"/>
</dbReference>
<dbReference type="GO" id="GO:0006310">
    <property type="term" value="P:DNA recombination"/>
    <property type="evidence" value="ECO:0007669"/>
    <property type="project" value="UniProtKB-KW"/>
</dbReference>
<dbReference type="InterPro" id="IPR011010">
    <property type="entry name" value="DNA_brk_join_enz"/>
</dbReference>
<evidence type="ECO:0000256" key="4">
    <source>
        <dbReference type="PROSITE-ProRule" id="PRU01248"/>
    </source>
</evidence>
<dbReference type="PANTHER" id="PTHR34605">
    <property type="entry name" value="PHAGE_INTEGRASE DOMAIN-CONTAINING PROTEIN"/>
    <property type="match status" value="1"/>
</dbReference>
<dbReference type="SUPFAM" id="SSF56349">
    <property type="entry name" value="DNA breaking-rejoining enzymes"/>
    <property type="match status" value="1"/>
</dbReference>
<dbReference type="Gene3D" id="1.10.150.130">
    <property type="match status" value="1"/>
</dbReference>
<feature type="domain" description="Tyr recombinase" evidence="5">
    <location>
        <begin position="97"/>
        <end position="307"/>
    </location>
</feature>